<dbReference type="EMBL" id="SJPR01000002">
    <property type="protein sequence ID" value="TWT98023.1"/>
    <property type="molecule type" value="Genomic_DNA"/>
</dbReference>
<dbReference type="CDD" id="cd03467">
    <property type="entry name" value="Rieske"/>
    <property type="match status" value="1"/>
</dbReference>
<dbReference type="AlphaFoldDB" id="A0A5C6AIG4"/>
<dbReference type="GO" id="GO:0046872">
    <property type="term" value="F:metal ion binding"/>
    <property type="evidence" value="ECO:0007669"/>
    <property type="project" value="UniProtKB-KW"/>
</dbReference>
<dbReference type="Proteomes" id="UP000317421">
    <property type="component" value="Unassembled WGS sequence"/>
</dbReference>
<dbReference type="RefSeq" id="WP_146444910.1">
    <property type="nucleotide sequence ID" value="NZ_SJPR01000002.1"/>
</dbReference>
<dbReference type="Pfam" id="PF00355">
    <property type="entry name" value="Rieske"/>
    <property type="match status" value="1"/>
</dbReference>
<keyword evidence="3" id="KW-0408">Iron</keyword>
<comment type="caution">
    <text evidence="6">The sequence shown here is derived from an EMBL/GenBank/DDBJ whole genome shotgun (WGS) entry which is preliminary data.</text>
</comment>
<sequence length="107" mass="11481">MSEEPAWIAVAAVDDVAPGATLEVVAGDAIVALANVDGEIYALDGICAHQGGPLGKGKLVGCTLTCPWHGWQYDVTTGRQMLSDTIRQSRYQLRIERDTILVRLSDV</sequence>
<name>A0A5C6AIG4_9BACT</name>
<evidence type="ECO:0000256" key="3">
    <source>
        <dbReference type="ARBA" id="ARBA00023004"/>
    </source>
</evidence>
<dbReference type="OrthoDB" id="9795104at2"/>
<evidence type="ECO:0000256" key="4">
    <source>
        <dbReference type="ARBA" id="ARBA00023014"/>
    </source>
</evidence>
<dbReference type="InterPro" id="IPR036922">
    <property type="entry name" value="Rieske_2Fe-2S_sf"/>
</dbReference>
<evidence type="ECO:0000313" key="6">
    <source>
        <dbReference type="EMBL" id="TWT98023.1"/>
    </source>
</evidence>
<reference evidence="6 7" key="1">
    <citation type="submission" date="2019-02" db="EMBL/GenBank/DDBJ databases">
        <title>Deep-cultivation of Planctomycetes and their phenomic and genomic characterization uncovers novel biology.</title>
        <authorList>
            <person name="Wiegand S."/>
            <person name="Jogler M."/>
            <person name="Boedeker C."/>
            <person name="Pinto D."/>
            <person name="Vollmers J."/>
            <person name="Rivas-Marin E."/>
            <person name="Kohn T."/>
            <person name="Peeters S.H."/>
            <person name="Heuer A."/>
            <person name="Rast P."/>
            <person name="Oberbeckmann S."/>
            <person name="Bunk B."/>
            <person name="Jeske O."/>
            <person name="Meyerdierks A."/>
            <person name="Storesund J.E."/>
            <person name="Kallscheuer N."/>
            <person name="Luecker S."/>
            <person name="Lage O.M."/>
            <person name="Pohl T."/>
            <person name="Merkel B.J."/>
            <person name="Hornburger P."/>
            <person name="Mueller R.-W."/>
            <person name="Bruemmer F."/>
            <person name="Labrenz M."/>
            <person name="Spormann A.M."/>
            <person name="Op Den Camp H."/>
            <person name="Overmann J."/>
            <person name="Amann R."/>
            <person name="Jetten M.S.M."/>
            <person name="Mascher T."/>
            <person name="Medema M.H."/>
            <person name="Devos D.P."/>
            <person name="Kaster A.-K."/>
            <person name="Ovreas L."/>
            <person name="Rohde M."/>
            <person name="Galperin M.Y."/>
            <person name="Jogler C."/>
        </authorList>
    </citation>
    <scope>NUCLEOTIDE SEQUENCE [LARGE SCALE GENOMIC DNA]</scope>
    <source>
        <strain evidence="6 7">Pla108</strain>
    </source>
</reference>
<feature type="domain" description="Rieske" evidence="5">
    <location>
        <begin position="7"/>
        <end position="102"/>
    </location>
</feature>
<proteinExistence type="predicted"/>
<protein>
    <recommendedName>
        <fullName evidence="5">Rieske domain-containing protein</fullName>
    </recommendedName>
</protein>
<evidence type="ECO:0000256" key="2">
    <source>
        <dbReference type="ARBA" id="ARBA00022723"/>
    </source>
</evidence>
<dbReference type="PROSITE" id="PS51296">
    <property type="entry name" value="RIESKE"/>
    <property type="match status" value="1"/>
</dbReference>
<dbReference type="Gene3D" id="2.102.10.10">
    <property type="entry name" value="Rieske [2Fe-2S] iron-sulphur domain"/>
    <property type="match status" value="1"/>
</dbReference>
<keyword evidence="2" id="KW-0479">Metal-binding</keyword>
<dbReference type="PANTHER" id="PTHR21496:SF23">
    <property type="entry name" value="3-PHENYLPROPIONATE_CINNAMIC ACID DIOXYGENASE FERREDOXIN SUBUNIT"/>
    <property type="match status" value="1"/>
</dbReference>
<evidence type="ECO:0000256" key="1">
    <source>
        <dbReference type="ARBA" id="ARBA00022714"/>
    </source>
</evidence>
<dbReference type="SUPFAM" id="SSF50022">
    <property type="entry name" value="ISP domain"/>
    <property type="match status" value="1"/>
</dbReference>
<keyword evidence="1" id="KW-0001">2Fe-2S</keyword>
<gene>
    <name evidence="6" type="ORF">Pla108_21780</name>
</gene>
<keyword evidence="7" id="KW-1185">Reference proteome</keyword>
<dbReference type="PANTHER" id="PTHR21496">
    <property type="entry name" value="FERREDOXIN-RELATED"/>
    <property type="match status" value="1"/>
</dbReference>
<organism evidence="6 7">
    <name type="scientific">Botrimarina colliarenosi</name>
    <dbReference type="NCBI Taxonomy" id="2528001"/>
    <lineage>
        <taxon>Bacteria</taxon>
        <taxon>Pseudomonadati</taxon>
        <taxon>Planctomycetota</taxon>
        <taxon>Planctomycetia</taxon>
        <taxon>Pirellulales</taxon>
        <taxon>Lacipirellulaceae</taxon>
        <taxon>Botrimarina</taxon>
    </lineage>
</organism>
<dbReference type="GO" id="GO:0051537">
    <property type="term" value="F:2 iron, 2 sulfur cluster binding"/>
    <property type="evidence" value="ECO:0007669"/>
    <property type="project" value="UniProtKB-KW"/>
</dbReference>
<accession>A0A5C6AIG4</accession>
<evidence type="ECO:0000259" key="5">
    <source>
        <dbReference type="PROSITE" id="PS51296"/>
    </source>
</evidence>
<keyword evidence="4" id="KW-0411">Iron-sulfur</keyword>
<dbReference type="InterPro" id="IPR017941">
    <property type="entry name" value="Rieske_2Fe-2S"/>
</dbReference>
<evidence type="ECO:0000313" key="7">
    <source>
        <dbReference type="Proteomes" id="UP000317421"/>
    </source>
</evidence>